<dbReference type="RefSeq" id="WP_135104932.1">
    <property type="nucleotide sequence ID" value="NZ_LT599021.1"/>
</dbReference>
<gene>
    <name evidence="2" type="ORF">KL86DYS2_13440</name>
</gene>
<keyword evidence="1" id="KW-0732">Signal</keyword>
<feature type="signal peptide" evidence="1">
    <location>
        <begin position="1"/>
        <end position="18"/>
    </location>
</feature>
<name>A0A212KAI9_9BACT</name>
<protein>
    <recommendedName>
        <fullName evidence="3">Outer membrane protein beta-barrel domain-containing protein</fullName>
    </recommendedName>
</protein>
<evidence type="ECO:0000256" key="1">
    <source>
        <dbReference type="SAM" id="SignalP"/>
    </source>
</evidence>
<accession>A0A212KAI9</accession>
<feature type="chain" id="PRO_5012058250" description="Outer membrane protein beta-barrel domain-containing protein" evidence="1">
    <location>
        <begin position="19"/>
        <end position="160"/>
    </location>
</feature>
<proteinExistence type="predicted"/>
<dbReference type="EMBL" id="FLUL01000001">
    <property type="protein sequence ID" value="SBW08713.1"/>
    <property type="molecule type" value="Genomic_DNA"/>
</dbReference>
<evidence type="ECO:0000313" key="2">
    <source>
        <dbReference type="EMBL" id="SBW08713.1"/>
    </source>
</evidence>
<dbReference type="AlphaFoldDB" id="A0A212KAI9"/>
<reference evidence="2" key="1">
    <citation type="submission" date="2016-04" db="EMBL/GenBank/DDBJ databases">
        <authorList>
            <person name="Evans L.H."/>
            <person name="Alamgir A."/>
            <person name="Owens N."/>
            <person name="Weber N.D."/>
            <person name="Virtaneva K."/>
            <person name="Barbian K."/>
            <person name="Babar A."/>
            <person name="Rosenke K."/>
        </authorList>
    </citation>
    <scope>NUCLEOTIDE SEQUENCE</scope>
    <source>
        <strain evidence="2">86-2</strain>
    </source>
</reference>
<evidence type="ECO:0008006" key="3">
    <source>
        <dbReference type="Google" id="ProtNLM"/>
    </source>
</evidence>
<organism evidence="2">
    <name type="scientific">uncultured Dysgonomonas sp</name>
    <dbReference type="NCBI Taxonomy" id="206096"/>
    <lineage>
        <taxon>Bacteria</taxon>
        <taxon>Pseudomonadati</taxon>
        <taxon>Bacteroidota</taxon>
        <taxon>Bacteroidia</taxon>
        <taxon>Bacteroidales</taxon>
        <taxon>Dysgonomonadaceae</taxon>
        <taxon>Dysgonomonas</taxon>
        <taxon>environmental samples</taxon>
    </lineage>
</organism>
<sequence length="160" mass="17603">MRKIFFVFFMLMPLMAFAQYLGVGAQFAQKDRLQLSVNSYIPQFVLNDKSAPFIFGIGGGTDYISPASSSVSGLNIKPASFFVITNNYSPFTAAVKFDAGYNFGFGRGNGIVLSPNLYFDAYMCYVSAGYDYNTFNGRGQFYVRIGAGLTLGLLKSLVNR</sequence>